<feature type="region of interest" description="Disordered" evidence="1">
    <location>
        <begin position="81"/>
        <end position="114"/>
    </location>
</feature>
<dbReference type="AlphaFoldDB" id="A0A6G4TT49"/>
<sequence length="114" mass="12729">MWFTRRDAQPALHACADLDGIELPFGPLTTELLAALTHVKKIDFLAGREVCPEEYQRVAHALVRILLDGWQQQTDGRGRIEDLLASPPTGMEPSREHAYANPAGAAWQPTQRWA</sequence>
<protein>
    <submittedName>
        <fullName evidence="2">Uncharacterized protein</fullName>
    </submittedName>
</protein>
<dbReference type="EMBL" id="JAAKZV010000010">
    <property type="protein sequence ID" value="NGN63199.1"/>
    <property type="molecule type" value="Genomic_DNA"/>
</dbReference>
<dbReference type="Proteomes" id="UP000481583">
    <property type="component" value="Unassembled WGS sequence"/>
</dbReference>
<comment type="caution">
    <text evidence="2">The sequence shown here is derived from an EMBL/GenBank/DDBJ whole genome shotgun (WGS) entry which is preliminary data.</text>
</comment>
<gene>
    <name evidence="2" type="ORF">G5C51_04655</name>
</gene>
<reference evidence="2 3" key="1">
    <citation type="submission" date="2020-02" db="EMBL/GenBank/DDBJ databases">
        <title>Whole-genome analyses of novel actinobacteria.</title>
        <authorList>
            <person name="Sahin N."/>
        </authorList>
    </citation>
    <scope>NUCLEOTIDE SEQUENCE [LARGE SCALE GENOMIC DNA]</scope>
    <source>
        <strain evidence="2 3">A7024</strain>
    </source>
</reference>
<accession>A0A6G4TT49</accession>
<dbReference type="RefSeq" id="WP_165232087.1">
    <property type="nucleotide sequence ID" value="NZ_JAAKZV010000010.1"/>
</dbReference>
<evidence type="ECO:0000313" key="2">
    <source>
        <dbReference type="EMBL" id="NGN63199.1"/>
    </source>
</evidence>
<evidence type="ECO:0000256" key="1">
    <source>
        <dbReference type="SAM" id="MobiDB-lite"/>
    </source>
</evidence>
<keyword evidence="3" id="KW-1185">Reference proteome</keyword>
<evidence type="ECO:0000313" key="3">
    <source>
        <dbReference type="Proteomes" id="UP000481583"/>
    </source>
</evidence>
<organism evidence="2 3">
    <name type="scientific">Streptomyces coryli</name>
    <dbReference type="NCBI Taxonomy" id="1128680"/>
    <lineage>
        <taxon>Bacteria</taxon>
        <taxon>Bacillati</taxon>
        <taxon>Actinomycetota</taxon>
        <taxon>Actinomycetes</taxon>
        <taxon>Kitasatosporales</taxon>
        <taxon>Streptomycetaceae</taxon>
        <taxon>Streptomyces</taxon>
    </lineage>
</organism>
<proteinExistence type="predicted"/>
<name>A0A6G4TT49_9ACTN</name>